<proteinExistence type="predicted"/>
<dbReference type="Proteomes" id="UP000094565">
    <property type="component" value="Chromosome 1"/>
</dbReference>
<evidence type="ECO:0000256" key="1">
    <source>
        <dbReference type="ARBA" id="ARBA00022801"/>
    </source>
</evidence>
<accession>A0A1B2J7D1</accession>
<dbReference type="AlphaFoldDB" id="A0A1B2J7D1"/>
<dbReference type="SMART" id="SM00855">
    <property type="entry name" value="PGAM"/>
    <property type="match status" value="1"/>
</dbReference>
<dbReference type="GO" id="GO:0045820">
    <property type="term" value="P:negative regulation of glycolytic process"/>
    <property type="evidence" value="ECO:0007669"/>
    <property type="project" value="TreeGrafter"/>
</dbReference>
<dbReference type="PANTHER" id="PTHR46517">
    <property type="entry name" value="FRUCTOSE-2,6-BISPHOSPHATASE TIGAR"/>
    <property type="match status" value="1"/>
</dbReference>
<evidence type="ECO:0000313" key="5">
    <source>
        <dbReference type="Proteomes" id="UP000094565"/>
    </source>
</evidence>
<dbReference type="InterPro" id="IPR013078">
    <property type="entry name" value="His_Pase_superF_clade-1"/>
</dbReference>
<dbReference type="PANTHER" id="PTHR46517:SF1">
    <property type="entry name" value="FRUCTOSE-2,6-BISPHOSPHATASE TIGAR"/>
    <property type="match status" value="1"/>
</dbReference>
<dbReference type="InterPro" id="IPR051695">
    <property type="entry name" value="Phosphoglycerate_Mutase"/>
</dbReference>
<evidence type="ECO:0000256" key="2">
    <source>
        <dbReference type="PIRSR" id="PIRSR613078-1"/>
    </source>
</evidence>
<dbReference type="Gene3D" id="3.40.50.1240">
    <property type="entry name" value="Phosphoglycerate mutase-like"/>
    <property type="match status" value="1"/>
</dbReference>
<dbReference type="CDD" id="cd07067">
    <property type="entry name" value="HP_PGM_like"/>
    <property type="match status" value="1"/>
</dbReference>
<dbReference type="InterPro" id="IPR001345">
    <property type="entry name" value="PG/BPGM_mutase_AS"/>
</dbReference>
<gene>
    <name evidence="4" type="primary">YOR283W</name>
    <name evidence="4" type="ORF">ATY40_BA7501104</name>
</gene>
<dbReference type="GO" id="GO:0043456">
    <property type="term" value="P:regulation of pentose-phosphate shunt"/>
    <property type="evidence" value="ECO:0007669"/>
    <property type="project" value="TreeGrafter"/>
</dbReference>
<evidence type="ECO:0000256" key="3">
    <source>
        <dbReference type="PIRSR" id="PIRSR613078-2"/>
    </source>
</evidence>
<feature type="binding site" evidence="3">
    <location>
        <position position="70"/>
    </location>
    <ligand>
        <name>substrate</name>
    </ligand>
</feature>
<dbReference type="EMBL" id="CP014584">
    <property type="protein sequence ID" value="ANZ73862.1"/>
    <property type="molecule type" value="Genomic_DNA"/>
</dbReference>
<dbReference type="InterPro" id="IPR029033">
    <property type="entry name" value="His_PPase_superfam"/>
</dbReference>
<dbReference type="PROSITE" id="PS00175">
    <property type="entry name" value="PG_MUTASE"/>
    <property type="match status" value="1"/>
</dbReference>
<keyword evidence="1" id="KW-0378">Hydrolase</keyword>
<feature type="active site" description="Tele-phosphohistidine intermediate" evidence="2">
    <location>
        <position position="21"/>
    </location>
</feature>
<dbReference type="Pfam" id="PF00300">
    <property type="entry name" value="His_Phos_1"/>
    <property type="match status" value="1"/>
</dbReference>
<protein>
    <submittedName>
        <fullName evidence="4">BA75_01104T0</fullName>
    </submittedName>
</protein>
<feature type="binding site" evidence="3">
    <location>
        <begin position="20"/>
        <end position="27"/>
    </location>
    <ligand>
        <name>substrate</name>
    </ligand>
</feature>
<reference evidence="4 5" key="1">
    <citation type="submission" date="2016-02" db="EMBL/GenBank/DDBJ databases">
        <title>Comparative genomic and transcriptomic foundation for Pichia pastoris.</title>
        <authorList>
            <person name="Love K.R."/>
            <person name="Shah K.A."/>
            <person name="Whittaker C.A."/>
            <person name="Wu J."/>
            <person name="Bartlett M.C."/>
            <person name="Ma D."/>
            <person name="Leeson R.L."/>
            <person name="Priest M."/>
            <person name="Young S.K."/>
            <person name="Love J.C."/>
        </authorList>
    </citation>
    <scope>NUCLEOTIDE SEQUENCE [LARGE SCALE GENOMIC DNA]</scope>
    <source>
        <strain evidence="4 5">ATCC 28485</strain>
    </source>
</reference>
<name>A0A1B2J7D1_PICPA</name>
<dbReference type="GO" id="GO:0005829">
    <property type="term" value="C:cytosol"/>
    <property type="evidence" value="ECO:0007669"/>
    <property type="project" value="TreeGrafter"/>
</dbReference>
<sequence length="229" mass="25880">MTLDNLTNQETSVLRIFIVRHGQTDHNRLKIMQGHLDTQLNSEGIHQAQKVGKRLASIPLDGILSSDLKRCVQTTEEILRFQNSKLGSIPSTSALRERNMGKAEGLPLSEALKQFGPKFRDLGESREKLLGRLVEEWERILDVGISRDYKNYLVCTHGGVITNFINHLYSDLGYRLNPSITGEQLRVPYNTSITIIDVNKITRQGTIQLFGDTQHLGATMKVVKDQDLR</sequence>
<keyword evidence="5" id="KW-1185">Reference proteome</keyword>
<dbReference type="GO" id="GO:0004331">
    <property type="term" value="F:fructose-2,6-bisphosphate 2-phosphatase activity"/>
    <property type="evidence" value="ECO:0007669"/>
    <property type="project" value="TreeGrafter"/>
</dbReference>
<evidence type="ECO:0000313" key="4">
    <source>
        <dbReference type="EMBL" id="ANZ73862.1"/>
    </source>
</evidence>
<feature type="active site" description="Proton donor/acceptor" evidence="2">
    <location>
        <position position="97"/>
    </location>
</feature>
<dbReference type="SUPFAM" id="SSF53254">
    <property type="entry name" value="Phosphoglycerate mutase-like"/>
    <property type="match status" value="1"/>
</dbReference>
<organism evidence="4 5">
    <name type="scientific">Komagataella pastoris</name>
    <name type="common">Yeast</name>
    <name type="synonym">Pichia pastoris</name>
    <dbReference type="NCBI Taxonomy" id="4922"/>
    <lineage>
        <taxon>Eukaryota</taxon>
        <taxon>Fungi</taxon>
        <taxon>Dikarya</taxon>
        <taxon>Ascomycota</taxon>
        <taxon>Saccharomycotina</taxon>
        <taxon>Pichiomycetes</taxon>
        <taxon>Pichiales</taxon>
        <taxon>Pichiaceae</taxon>
        <taxon>Komagataella</taxon>
    </lineage>
</organism>
<dbReference type="OrthoDB" id="354304at2759"/>